<reference evidence="1 2" key="1">
    <citation type="submission" date="2016-10" db="EMBL/GenBank/DDBJ databases">
        <authorList>
            <person name="de Groot N.N."/>
        </authorList>
    </citation>
    <scope>NUCLEOTIDE SEQUENCE [LARGE SCALE GENOMIC DNA]</scope>
    <source>
        <strain evidence="1 2">DSM 18180</strain>
    </source>
</reference>
<evidence type="ECO:0000313" key="2">
    <source>
        <dbReference type="Proteomes" id="UP000182544"/>
    </source>
</evidence>
<accession>A0A1K2IKV3</accession>
<gene>
    <name evidence="1" type="ORF">SAMN05428642_1021122</name>
</gene>
<dbReference type="InterPro" id="IPR007709">
    <property type="entry name" value="N-FG_amidohydro"/>
</dbReference>
<organism evidence="1 2">
    <name type="scientific">Flaviramulus basaltis</name>
    <dbReference type="NCBI Taxonomy" id="369401"/>
    <lineage>
        <taxon>Bacteria</taxon>
        <taxon>Pseudomonadati</taxon>
        <taxon>Bacteroidota</taxon>
        <taxon>Flavobacteriia</taxon>
        <taxon>Flavobacteriales</taxon>
        <taxon>Flavobacteriaceae</taxon>
        <taxon>Flaviramulus</taxon>
    </lineage>
</organism>
<dbReference type="STRING" id="369401.SAMN05428642_1021122"/>
<dbReference type="EMBL" id="FPKV01000002">
    <property type="protein sequence ID" value="SFZ92999.1"/>
    <property type="molecule type" value="Genomic_DNA"/>
</dbReference>
<evidence type="ECO:0000313" key="1">
    <source>
        <dbReference type="EMBL" id="SFZ92999.1"/>
    </source>
</evidence>
<keyword evidence="2" id="KW-1185">Reference proteome</keyword>
<name>A0A1K2IKV3_9FLAO</name>
<sequence>MKLIVTCEHGGNTIPKAFEKYFKGSELVLNSHRGYDLGTLDVFNALKPLANESLYSETSRLLIELNRSLHHKSLFSEFTKNISKKEKQHLINSHYLVYRKKVENTIQNWIEKGESVLHISVHSFTPILNNVERNCDIGLLYDSKKNTEKTFCSDFKKELKNLKPGLNVRYNYPYLGKADGFTTYLRKQFESNYIGVEIEINQKYSTKNNMSSELKVFLFSALKTLLTKSN</sequence>
<dbReference type="GO" id="GO:0016787">
    <property type="term" value="F:hydrolase activity"/>
    <property type="evidence" value="ECO:0007669"/>
    <property type="project" value="UniProtKB-KW"/>
</dbReference>
<protein>
    <submittedName>
        <fullName evidence="1">Predicted N-formylglutamate amidohydrolase</fullName>
    </submittedName>
</protein>
<dbReference type="Gene3D" id="3.40.630.40">
    <property type="entry name" value="Zn-dependent exopeptidases"/>
    <property type="match status" value="1"/>
</dbReference>
<proteinExistence type="predicted"/>
<dbReference type="Pfam" id="PF05013">
    <property type="entry name" value="FGase"/>
    <property type="match status" value="1"/>
</dbReference>
<dbReference type="Proteomes" id="UP000182544">
    <property type="component" value="Unassembled WGS sequence"/>
</dbReference>
<dbReference type="SUPFAM" id="SSF53187">
    <property type="entry name" value="Zn-dependent exopeptidases"/>
    <property type="match status" value="1"/>
</dbReference>
<dbReference type="OrthoDB" id="9815326at2"/>
<keyword evidence="1" id="KW-0378">Hydrolase</keyword>
<dbReference type="RefSeq" id="WP_072402480.1">
    <property type="nucleotide sequence ID" value="NZ_FPKV01000002.1"/>
</dbReference>
<dbReference type="AlphaFoldDB" id="A0A1K2IKV3"/>